<dbReference type="PANTHER" id="PTHR11986:SF79">
    <property type="entry name" value="ACETYLORNITHINE AMINOTRANSFERASE, MITOCHONDRIAL"/>
    <property type="match status" value="1"/>
</dbReference>
<evidence type="ECO:0000256" key="6">
    <source>
        <dbReference type="ARBA" id="ARBA00052998"/>
    </source>
</evidence>
<dbReference type="InterPro" id="IPR005814">
    <property type="entry name" value="Aminotrans_3"/>
</dbReference>
<keyword evidence="12" id="KW-1185">Reference proteome</keyword>
<reference evidence="11" key="1">
    <citation type="submission" date="2020-09" db="EMBL/GenBank/DDBJ databases">
        <title>Desulfogranum mesoprofundum gen. nov., sp. nov., a novel mesophilic, sulfate-reducing chemolithoautotroph isolated from a deep-sea hydrothermal vent chimney in the Suiyo Seamount.</title>
        <authorList>
            <person name="Hashimoto Y."/>
            <person name="Nakagawa S."/>
        </authorList>
    </citation>
    <scope>NUCLEOTIDE SEQUENCE</scope>
    <source>
        <strain evidence="11">KT2</strain>
    </source>
</reference>
<keyword evidence="5" id="KW-0670">Pyruvate</keyword>
<dbReference type="GO" id="GO:0030170">
    <property type="term" value="F:pyridoxal phosphate binding"/>
    <property type="evidence" value="ECO:0007669"/>
    <property type="project" value="InterPro"/>
</dbReference>
<gene>
    <name evidence="11" type="primary">argD_1</name>
    <name evidence="11" type="ORF">DGMP_26850</name>
</gene>
<dbReference type="PANTHER" id="PTHR11986">
    <property type="entry name" value="AMINOTRANSFERASE CLASS III"/>
    <property type="match status" value="1"/>
</dbReference>
<dbReference type="GO" id="GO:0042802">
    <property type="term" value="F:identical protein binding"/>
    <property type="evidence" value="ECO:0007669"/>
    <property type="project" value="TreeGrafter"/>
</dbReference>
<dbReference type="AlphaFoldDB" id="A0A8D5FI16"/>
<keyword evidence="4 10" id="KW-0663">Pyridoxal phosphate</keyword>
<dbReference type="EC" id="2.6.1.77" evidence="7"/>
<evidence type="ECO:0000256" key="2">
    <source>
        <dbReference type="ARBA" id="ARBA00022576"/>
    </source>
</evidence>
<proteinExistence type="inferred from homology"/>
<organism evidence="11 12">
    <name type="scientific">Desulfomarina profundi</name>
    <dbReference type="NCBI Taxonomy" id="2772557"/>
    <lineage>
        <taxon>Bacteria</taxon>
        <taxon>Pseudomonadati</taxon>
        <taxon>Thermodesulfobacteriota</taxon>
        <taxon>Desulfobulbia</taxon>
        <taxon>Desulfobulbales</taxon>
        <taxon>Desulfobulbaceae</taxon>
        <taxon>Desulfomarina</taxon>
    </lineage>
</organism>
<evidence type="ECO:0000256" key="7">
    <source>
        <dbReference type="ARBA" id="ARBA00067057"/>
    </source>
</evidence>
<dbReference type="EMBL" id="AP024086">
    <property type="protein sequence ID" value="BCL61992.1"/>
    <property type="molecule type" value="Genomic_DNA"/>
</dbReference>
<dbReference type="FunFam" id="3.40.640.10:FF:000004">
    <property type="entry name" value="Acetylornithine aminotransferase"/>
    <property type="match status" value="1"/>
</dbReference>
<dbReference type="CDD" id="cd00610">
    <property type="entry name" value="OAT_like"/>
    <property type="match status" value="1"/>
</dbReference>
<keyword evidence="3" id="KW-0808">Transferase</keyword>
<dbReference type="KEGG" id="dbk:DGMP_26850"/>
<name>A0A8D5FI16_9BACT</name>
<comment type="cofactor">
    <cofactor evidence="1">
        <name>pyridoxal 5'-phosphate</name>
        <dbReference type="ChEBI" id="CHEBI:597326"/>
    </cofactor>
</comment>
<sequence>MIHEEHLAELSYEEAPKIITDQIPGPKTQEDLERSIQFESMARGGGRFPLVFAEGRGATVKDPDGNIYIDITAGVAVNSVGRCNPRVVTAMKAQMDTLMHASDISNVKRSQLGEVIAGIMPGSLKNNCITYFTQGGSGAVETAIKFVRKITGRSQIVAFHGAYHGVWCGSNSLTTGDQYRKGYGPFIPGVIHLPYPYCYRCCFGLKYPDCNLQCAQYVDYVLNTPYTGADDVGALIIEAQQGEGGYLPPPPGYLSIVKKACEKHGALYISDEVQAGAGRTGKMWCIEHSDVEPDMITWGKGMGGDVPMAGLSIRKDLAEHIEDHSQPNTFAGNAVNAVACMTNIEILTENDHALIKRAGTVGEEILTYLQKEAESIDIIGDVRGRGFMIGIEMVKDKESREPLENDKVVSMIMAMLGKGLVMVPCGRFGNVFRFMPSLIITRNHARISADILLETAREIQNNS</sequence>
<keyword evidence="2 11" id="KW-0032">Aminotransferase</keyword>
<dbReference type="GO" id="GO:0031299">
    <property type="term" value="F:taurine-pyruvate aminotransferase activity"/>
    <property type="evidence" value="ECO:0007669"/>
    <property type="project" value="UniProtKB-EC"/>
</dbReference>
<dbReference type="PIRSF" id="PIRSF000521">
    <property type="entry name" value="Transaminase_4ab_Lys_Orn"/>
    <property type="match status" value="1"/>
</dbReference>
<accession>A0A8D5FI16</accession>
<dbReference type="InterPro" id="IPR049704">
    <property type="entry name" value="Aminotrans_3_PPA_site"/>
</dbReference>
<evidence type="ECO:0000256" key="3">
    <source>
        <dbReference type="ARBA" id="ARBA00022679"/>
    </source>
</evidence>
<dbReference type="Pfam" id="PF00202">
    <property type="entry name" value="Aminotran_3"/>
    <property type="match status" value="1"/>
</dbReference>
<evidence type="ECO:0000256" key="5">
    <source>
        <dbReference type="ARBA" id="ARBA00023317"/>
    </source>
</evidence>
<protein>
    <recommendedName>
        <fullName evidence="8">Taurine--pyruvate aminotransferase</fullName>
        <ecNumber evidence="7">2.6.1.77</ecNumber>
    </recommendedName>
    <alternativeName>
        <fullName evidence="9">Taurine:pyruvate aminotransferase</fullName>
    </alternativeName>
</protein>
<evidence type="ECO:0000256" key="4">
    <source>
        <dbReference type="ARBA" id="ARBA00022898"/>
    </source>
</evidence>
<evidence type="ECO:0000313" key="12">
    <source>
        <dbReference type="Proteomes" id="UP000826725"/>
    </source>
</evidence>
<evidence type="ECO:0000313" key="11">
    <source>
        <dbReference type="EMBL" id="BCL61992.1"/>
    </source>
</evidence>
<comment type="similarity">
    <text evidence="10">Belongs to the class-III pyridoxal-phosphate-dependent aminotransferase family.</text>
</comment>
<evidence type="ECO:0000256" key="9">
    <source>
        <dbReference type="ARBA" id="ARBA00078212"/>
    </source>
</evidence>
<evidence type="ECO:0000256" key="1">
    <source>
        <dbReference type="ARBA" id="ARBA00001933"/>
    </source>
</evidence>
<comment type="catalytic activity">
    <reaction evidence="6">
        <text>taurine + pyruvate = sulfoacetaldehyde + L-alanine</text>
        <dbReference type="Rhea" id="RHEA:10420"/>
        <dbReference type="ChEBI" id="CHEBI:15361"/>
        <dbReference type="ChEBI" id="CHEBI:57972"/>
        <dbReference type="ChEBI" id="CHEBI:58246"/>
        <dbReference type="ChEBI" id="CHEBI:507393"/>
        <dbReference type="EC" id="2.6.1.77"/>
    </reaction>
    <physiologicalReaction direction="left-to-right" evidence="6">
        <dbReference type="Rhea" id="RHEA:10421"/>
    </physiologicalReaction>
</comment>
<dbReference type="Proteomes" id="UP000826725">
    <property type="component" value="Chromosome"/>
</dbReference>
<dbReference type="InterPro" id="IPR050103">
    <property type="entry name" value="Class-III_PLP-dep_AT"/>
</dbReference>
<evidence type="ECO:0000256" key="8">
    <source>
        <dbReference type="ARBA" id="ARBA00074603"/>
    </source>
</evidence>
<evidence type="ECO:0000256" key="10">
    <source>
        <dbReference type="RuleBase" id="RU003560"/>
    </source>
</evidence>
<dbReference type="PROSITE" id="PS00600">
    <property type="entry name" value="AA_TRANSFER_CLASS_3"/>
    <property type="match status" value="1"/>
</dbReference>